<dbReference type="PANTHER" id="PTHR35678">
    <property type="entry name" value="PROTEIN STPG4"/>
    <property type="match status" value="1"/>
</dbReference>
<dbReference type="GO" id="GO:0042393">
    <property type="term" value="F:histone binding"/>
    <property type="evidence" value="ECO:0007669"/>
    <property type="project" value="TreeGrafter"/>
</dbReference>
<dbReference type="AlphaFoldDB" id="A0A8S3QZ16"/>
<dbReference type="Proteomes" id="UP000683360">
    <property type="component" value="Unassembled WGS sequence"/>
</dbReference>
<organism evidence="6 7">
    <name type="scientific">Mytilus edulis</name>
    <name type="common">Blue mussel</name>
    <dbReference type="NCBI Taxonomy" id="6550"/>
    <lineage>
        <taxon>Eukaryota</taxon>
        <taxon>Metazoa</taxon>
        <taxon>Spiralia</taxon>
        <taxon>Lophotrochozoa</taxon>
        <taxon>Mollusca</taxon>
        <taxon>Bivalvia</taxon>
        <taxon>Autobranchia</taxon>
        <taxon>Pteriomorphia</taxon>
        <taxon>Mytilida</taxon>
        <taxon>Mytiloidea</taxon>
        <taxon>Mytilidae</taxon>
        <taxon>Mytilinae</taxon>
        <taxon>Mytilus</taxon>
    </lineage>
</organism>
<feature type="compositionally biased region" description="Polar residues" evidence="5">
    <location>
        <begin position="237"/>
        <end position="246"/>
    </location>
</feature>
<dbReference type="GO" id="GO:0044727">
    <property type="term" value="P:epigenetic programing of male pronucleus"/>
    <property type="evidence" value="ECO:0007669"/>
    <property type="project" value="TreeGrafter"/>
</dbReference>
<feature type="compositionally biased region" description="Polar residues" evidence="5">
    <location>
        <begin position="15"/>
        <end position="25"/>
    </location>
</feature>
<dbReference type="InterPro" id="IPR010736">
    <property type="entry name" value="SHIPPO-rpt"/>
</dbReference>
<dbReference type="OrthoDB" id="6228811at2759"/>
<evidence type="ECO:0000256" key="3">
    <source>
        <dbReference type="ARBA" id="ARBA00022490"/>
    </source>
</evidence>
<evidence type="ECO:0000256" key="2">
    <source>
        <dbReference type="ARBA" id="ARBA00004496"/>
    </source>
</evidence>
<accession>A0A8S3QZ16</accession>
<dbReference type="GO" id="GO:0003682">
    <property type="term" value="F:chromatin binding"/>
    <property type="evidence" value="ECO:0007669"/>
    <property type="project" value="TreeGrafter"/>
</dbReference>
<evidence type="ECO:0000256" key="4">
    <source>
        <dbReference type="ARBA" id="ARBA00023242"/>
    </source>
</evidence>
<dbReference type="Pfam" id="PF07004">
    <property type="entry name" value="SHIPPO-rpt"/>
    <property type="match status" value="4"/>
</dbReference>
<keyword evidence="4" id="KW-0539">Nucleus</keyword>
<dbReference type="GO" id="GO:0042585">
    <property type="term" value="C:germinal vesicle"/>
    <property type="evidence" value="ECO:0007669"/>
    <property type="project" value="TreeGrafter"/>
</dbReference>
<dbReference type="EMBL" id="CAJPWZ010000671">
    <property type="protein sequence ID" value="CAG2198217.1"/>
    <property type="molecule type" value="Genomic_DNA"/>
</dbReference>
<evidence type="ECO:0000256" key="5">
    <source>
        <dbReference type="SAM" id="MobiDB-lite"/>
    </source>
</evidence>
<reference evidence="6" key="1">
    <citation type="submission" date="2021-03" db="EMBL/GenBank/DDBJ databases">
        <authorList>
            <person name="Bekaert M."/>
        </authorList>
    </citation>
    <scope>NUCLEOTIDE SEQUENCE</scope>
</reference>
<evidence type="ECO:0000256" key="1">
    <source>
        <dbReference type="ARBA" id="ARBA00004123"/>
    </source>
</evidence>
<feature type="region of interest" description="Disordered" evidence="5">
    <location>
        <begin position="237"/>
        <end position="258"/>
    </location>
</feature>
<name>A0A8S3QZ16_MYTED</name>
<dbReference type="PANTHER" id="PTHR35678:SF1">
    <property type="entry name" value="PROTEIN STPG4"/>
    <property type="match status" value="1"/>
</dbReference>
<comment type="caution">
    <text evidence="6">The sequence shown here is derived from an EMBL/GenBank/DDBJ whole genome shotgun (WGS) entry which is preliminary data.</text>
</comment>
<comment type="subcellular location">
    <subcellularLocation>
        <location evidence="2">Cytoplasm</location>
    </subcellularLocation>
    <subcellularLocation>
        <location evidence="1">Nucleus</location>
    </subcellularLocation>
</comment>
<keyword evidence="7" id="KW-1185">Reference proteome</keyword>
<dbReference type="GO" id="GO:0001940">
    <property type="term" value="C:male pronucleus"/>
    <property type="evidence" value="ECO:0007669"/>
    <property type="project" value="TreeGrafter"/>
</dbReference>
<protein>
    <submittedName>
        <fullName evidence="6">Uncharacterized protein</fullName>
    </submittedName>
</protein>
<proteinExistence type="predicted"/>
<sequence>MTLTPVPEKSRERSMLSTEDTTTSRTDQHKNEPRPISTKHQWEGRKALGEGYDPPITERETWWRTYIRETPLPGAYETDSFLDNLRKKQNTYRFKSDGRAIDPHPHGKGAQLLPGAYNFPSFLERFNTLPATYNFKAERRDKFDTLNMGTKDRDINVSPNAYALEKYLSLSVEKQQSKHYMFRSQHKRFPTAPFKPVSLLMTLISYFILFWKKGPGPGEYEQQSIYPKISVSSSFKSKTPRFSSSHTGGGNTRVPGPGTYEKTYQYPQPDTVTTMGRQHGLFFSSAFQT</sequence>
<evidence type="ECO:0000313" key="6">
    <source>
        <dbReference type="EMBL" id="CAG2198217.1"/>
    </source>
</evidence>
<gene>
    <name evidence="6" type="ORF">MEDL_12983</name>
</gene>
<evidence type="ECO:0000313" key="7">
    <source>
        <dbReference type="Proteomes" id="UP000683360"/>
    </source>
</evidence>
<keyword evidence="3" id="KW-0963">Cytoplasm</keyword>
<dbReference type="GO" id="GO:0001939">
    <property type="term" value="C:female pronucleus"/>
    <property type="evidence" value="ECO:0007669"/>
    <property type="project" value="TreeGrafter"/>
</dbReference>
<dbReference type="GO" id="GO:0005737">
    <property type="term" value="C:cytoplasm"/>
    <property type="evidence" value="ECO:0007669"/>
    <property type="project" value="UniProtKB-SubCell"/>
</dbReference>
<feature type="region of interest" description="Disordered" evidence="5">
    <location>
        <begin position="1"/>
        <end position="53"/>
    </location>
</feature>